<comment type="caution">
    <text evidence="3">The sequence shown here is derived from an EMBL/GenBank/DDBJ whole genome shotgun (WGS) entry which is preliminary data.</text>
</comment>
<dbReference type="InterPro" id="IPR029069">
    <property type="entry name" value="HotDog_dom_sf"/>
</dbReference>
<organism evidence="3 4">
    <name type="scientific">Azospirillum doebereinerae</name>
    <dbReference type="NCBI Taxonomy" id="92933"/>
    <lineage>
        <taxon>Bacteria</taxon>
        <taxon>Pseudomonadati</taxon>
        <taxon>Pseudomonadota</taxon>
        <taxon>Alphaproteobacteria</taxon>
        <taxon>Rhodospirillales</taxon>
        <taxon>Azospirillaceae</taxon>
        <taxon>Azospirillum</taxon>
    </lineage>
</organism>
<accession>A0A3S0X1W1</accession>
<dbReference type="EMBL" id="RZIJ01000001">
    <property type="protein sequence ID" value="RUQ75570.1"/>
    <property type="molecule type" value="Genomic_DNA"/>
</dbReference>
<dbReference type="OrthoDB" id="5522043at2"/>
<dbReference type="Pfam" id="PF01575">
    <property type="entry name" value="MaoC_dehydratas"/>
    <property type="match status" value="1"/>
</dbReference>
<evidence type="ECO:0000259" key="2">
    <source>
        <dbReference type="Pfam" id="PF22622"/>
    </source>
</evidence>
<dbReference type="GO" id="GO:0044594">
    <property type="term" value="F:17-beta-hydroxysteroid dehydrogenase (NAD+) activity"/>
    <property type="evidence" value="ECO:0007669"/>
    <property type="project" value="TreeGrafter"/>
</dbReference>
<gene>
    <name evidence="3" type="ORF">EJ913_00140</name>
</gene>
<dbReference type="PANTHER" id="PTHR13078">
    <property type="entry name" value="PEROXISOMAL MULTIFUNCTIONAL ENZYME TYPE 2-RELATED"/>
    <property type="match status" value="1"/>
</dbReference>
<dbReference type="Proteomes" id="UP000280346">
    <property type="component" value="Unassembled WGS sequence"/>
</dbReference>
<evidence type="ECO:0000313" key="3">
    <source>
        <dbReference type="EMBL" id="RUQ75570.1"/>
    </source>
</evidence>
<name>A0A3S0X1W1_9PROT</name>
<protein>
    <submittedName>
        <fullName evidence="3">3-alpha,7-alpha, 12-alpha-trihydroxy-5-beta-cholest-24-enoyl-CoA hydratase</fullName>
    </submittedName>
</protein>
<dbReference type="GO" id="GO:0003857">
    <property type="term" value="F:(3S)-3-hydroxyacyl-CoA dehydrogenase (NAD+) activity"/>
    <property type="evidence" value="ECO:0007669"/>
    <property type="project" value="TreeGrafter"/>
</dbReference>
<reference evidence="3 4" key="1">
    <citation type="submission" date="2018-12" db="EMBL/GenBank/DDBJ databases">
        <authorList>
            <person name="Yang Y."/>
        </authorList>
    </citation>
    <scope>NUCLEOTIDE SEQUENCE [LARGE SCALE GENOMIC DNA]</scope>
    <source>
        <strain evidence="3 4">GSF71</strain>
    </source>
</reference>
<proteinExistence type="predicted"/>
<evidence type="ECO:0000313" key="4">
    <source>
        <dbReference type="Proteomes" id="UP000280346"/>
    </source>
</evidence>
<feature type="domain" description="Peroxisomal multifunctional enzyme type 2-like N-terminal" evidence="2">
    <location>
        <begin position="18"/>
        <end position="116"/>
    </location>
</feature>
<sequence>MLDHAAILALRTRDETSWTERDVMLYALGVGMGTDPMDGRELPFVYERGLKVLPTFPIVPSFAGGPLFQIGIDTRYLLHGEQSVTLHKPIPTRGRAVVEGRMLGAWDKGVGKGAVFAQEKILRLVGDPDPLATVVTTAFGRAEGGFGGPTTGQPAPHRVPERAPDRSLAIPTTPSQALLYRQSGDLNPLHADPEAARVAGYPRPILHGLCTYAIAARAVLAACCAYEPERIGHHQARFSAPVYPGETITVDLWIEADQVAFEARVEARDNLVVVKNGLTRLSGAFPQ</sequence>
<dbReference type="PANTHER" id="PTHR13078:SF56">
    <property type="entry name" value="PEROXISOMAL MULTIFUNCTIONAL ENZYME TYPE 2"/>
    <property type="match status" value="1"/>
</dbReference>
<dbReference type="InterPro" id="IPR002539">
    <property type="entry name" value="MaoC-like_dom"/>
</dbReference>
<dbReference type="CDD" id="cd03448">
    <property type="entry name" value="HDE_HSD"/>
    <property type="match status" value="1"/>
</dbReference>
<dbReference type="Gene3D" id="3.10.129.10">
    <property type="entry name" value="Hotdog Thioesterase"/>
    <property type="match status" value="1"/>
</dbReference>
<feature type="domain" description="MaoC-like" evidence="1">
    <location>
        <begin position="159"/>
        <end position="272"/>
    </location>
</feature>
<keyword evidence="4" id="KW-1185">Reference proteome</keyword>
<dbReference type="GO" id="GO:0004300">
    <property type="term" value="F:enoyl-CoA hydratase activity"/>
    <property type="evidence" value="ECO:0007669"/>
    <property type="project" value="TreeGrafter"/>
</dbReference>
<dbReference type="GO" id="GO:0006635">
    <property type="term" value="P:fatty acid beta-oxidation"/>
    <property type="evidence" value="ECO:0007669"/>
    <property type="project" value="TreeGrafter"/>
</dbReference>
<dbReference type="SUPFAM" id="SSF54637">
    <property type="entry name" value="Thioesterase/thiol ester dehydrase-isomerase"/>
    <property type="match status" value="2"/>
</dbReference>
<evidence type="ECO:0000259" key="1">
    <source>
        <dbReference type="Pfam" id="PF01575"/>
    </source>
</evidence>
<dbReference type="RefSeq" id="WP_126993659.1">
    <property type="nucleotide sequence ID" value="NZ_JBNPXW010000001.1"/>
</dbReference>
<dbReference type="AlphaFoldDB" id="A0A3S0X1W1"/>
<dbReference type="InterPro" id="IPR054357">
    <property type="entry name" value="MFE-2_N"/>
</dbReference>
<dbReference type="Pfam" id="PF22622">
    <property type="entry name" value="MFE-2_hydrat-2_N"/>
    <property type="match status" value="1"/>
</dbReference>